<keyword evidence="1" id="KW-0472">Membrane</keyword>
<dbReference type="GO" id="GO:0016787">
    <property type="term" value="F:hydrolase activity"/>
    <property type="evidence" value="ECO:0007669"/>
    <property type="project" value="UniProtKB-KW"/>
</dbReference>
<keyword evidence="1" id="KW-0812">Transmembrane</keyword>
<keyword evidence="1" id="KW-1133">Transmembrane helix</keyword>
<dbReference type="OrthoDB" id="9797709at2"/>
<dbReference type="Gene3D" id="3.40.710.10">
    <property type="entry name" value="DD-peptidase/beta-lactamase superfamily"/>
    <property type="match status" value="1"/>
</dbReference>
<name>A0A9X2MJW5_9FIRM</name>
<reference evidence="2" key="1">
    <citation type="submission" date="2022-07" db="EMBL/GenBank/DDBJ databases">
        <title>Enhanced cultured diversity of the mouse gut microbiota enables custom-made synthetic communities.</title>
        <authorList>
            <person name="Afrizal A."/>
        </authorList>
    </citation>
    <scope>NUCLEOTIDE SEQUENCE</scope>
    <source>
        <strain evidence="2">DSM 29482</strain>
    </source>
</reference>
<comment type="caution">
    <text evidence="2">The sequence shown here is derived from an EMBL/GenBank/DDBJ whole genome shotgun (WGS) entry which is preliminary data.</text>
</comment>
<evidence type="ECO:0000313" key="2">
    <source>
        <dbReference type="EMBL" id="MCR2044846.1"/>
    </source>
</evidence>
<keyword evidence="3" id="KW-1185">Reference proteome</keyword>
<evidence type="ECO:0000256" key="1">
    <source>
        <dbReference type="SAM" id="Phobius"/>
    </source>
</evidence>
<feature type="transmembrane region" description="Helical" evidence="1">
    <location>
        <begin position="71"/>
        <end position="96"/>
    </location>
</feature>
<protein>
    <submittedName>
        <fullName evidence="2">Serine hydrolase</fullName>
    </submittedName>
</protein>
<proteinExistence type="predicted"/>
<dbReference type="AlphaFoldDB" id="A0A9X2MJW5"/>
<keyword evidence="2" id="KW-0378">Hydrolase</keyword>
<dbReference type="RefSeq" id="WP_042678902.1">
    <property type="nucleotide sequence ID" value="NZ_CABKTM010000008.1"/>
</dbReference>
<dbReference type="Proteomes" id="UP001142078">
    <property type="component" value="Unassembled WGS sequence"/>
</dbReference>
<dbReference type="EMBL" id="JANJZL010000009">
    <property type="protein sequence ID" value="MCR2044846.1"/>
    <property type="molecule type" value="Genomic_DNA"/>
</dbReference>
<evidence type="ECO:0000313" key="3">
    <source>
        <dbReference type="Proteomes" id="UP001142078"/>
    </source>
</evidence>
<accession>A0A9X2MJW5</accession>
<organism evidence="2 3">
    <name type="scientific">Anaerosalibacter massiliensis</name>
    <dbReference type="NCBI Taxonomy" id="1347392"/>
    <lineage>
        <taxon>Bacteria</taxon>
        <taxon>Bacillati</taxon>
        <taxon>Bacillota</taxon>
        <taxon>Tissierellia</taxon>
        <taxon>Tissierellales</taxon>
        <taxon>Sporanaerobacteraceae</taxon>
        <taxon>Anaerosalibacter</taxon>
    </lineage>
</organism>
<dbReference type="InterPro" id="IPR012338">
    <property type="entry name" value="Beta-lactam/transpept-like"/>
</dbReference>
<gene>
    <name evidence="2" type="ORF">NSA23_12095</name>
</gene>
<sequence length="105" mass="12049">MKKSYPNEKITIENLMHHDAGWQEVIVDVLVDDIHNTKDLKKALQKAEPEQVYPVGEVKAYSNWGTALAEYIVLGLFLLALCYSIIMLILELITFIRLKKGNNYI</sequence>
<dbReference type="SUPFAM" id="SSF56601">
    <property type="entry name" value="beta-lactamase/transpeptidase-like"/>
    <property type="match status" value="1"/>
</dbReference>